<dbReference type="Proteomes" id="UP000230543">
    <property type="component" value="Unassembled WGS sequence"/>
</dbReference>
<dbReference type="InterPro" id="IPR001296">
    <property type="entry name" value="Glyco_trans_1"/>
</dbReference>
<evidence type="ECO:0000259" key="1">
    <source>
        <dbReference type="Pfam" id="PF00534"/>
    </source>
</evidence>
<dbReference type="Pfam" id="PF00534">
    <property type="entry name" value="Glycos_transf_1"/>
    <property type="match status" value="1"/>
</dbReference>
<dbReference type="EMBL" id="PFBO01000010">
    <property type="protein sequence ID" value="PIT90786.1"/>
    <property type="molecule type" value="Genomic_DNA"/>
</dbReference>
<gene>
    <name evidence="2" type="ORF">COU22_00300</name>
</gene>
<name>A0A2M6WDD1_9BACT</name>
<sequence length="92" mass="10705">MTTSVMQALATGLPAITTNHSAFPDQIIEGRNGFLVEEGDYKALAEKILYYMDHPDLWPEFSKFGRQLVMEKYDSQNLIERQIEYYKKLLEN</sequence>
<dbReference type="Gene3D" id="3.40.50.2000">
    <property type="entry name" value="Glycogen Phosphorylase B"/>
    <property type="match status" value="2"/>
</dbReference>
<feature type="domain" description="Glycosyl transferase family 1" evidence="1">
    <location>
        <begin position="3"/>
        <end position="66"/>
    </location>
</feature>
<dbReference type="PANTHER" id="PTHR12526:SF630">
    <property type="entry name" value="GLYCOSYLTRANSFERASE"/>
    <property type="match status" value="1"/>
</dbReference>
<dbReference type="AlphaFoldDB" id="A0A2M6WDD1"/>
<dbReference type="GO" id="GO:0016757">
    <property type="term" value="F:glycosyltransferase activity"/>
    <property type="evidence" value="ECO:0007669"/>
    <property type="project" value="InterPro"/>
</dbReference>
<evidence type="ECO:0000313" key="2">
    <source>
        <dbReference type="EMBL" id="PIT90786.1"/>
    </source>
</evidence>
<evidence type="ECO:0000313" key="3">
    <source>
        <dbReference type="Proteomes" id="UP000230543"/>
    </source>
</evidence>
<comment type="caution">
    <text evidence="2">The sequence shown here is derived from an EMBL/GenBank/DDBJ whole genome shotgun (WGS) entry which is preliminary data.</text>
</comment>
<protein>
    <recommendedName>
        <fullName evidence="1">Glycosyl transferase family 1 domain-containing protein</fullName>
    </recommendedName>
</protein>
<organism evidence="2 3">
    <name type="scientific">Candidatus Komeilibacteria bacterium CG10_big_fil_rev_8_21_14_0_10_41_13</name>
    <dbReference type="NCBI Taxonomy" id="1974476"/>
    <lineage>
        <taxon>Bacteria</taxon>
        <taxon>Candidatus Komeiliibacteriota</taxon>
    </lineage>
</organism>
<proteinExistence type="predicted"/>
<dbReference type="SUPFAM" id="SSF53756">
    <property type="entry name" value="UDP-Glycosyltransferase/glycogen phosphorylase"/>
    <property type="match status" value="1"/>
</dbReference>
<reference evidence="3" key="1">
    <citation type="submission" date="2017-09" db="EMBL/GenBank/DDBJ databases">
        <title>Depth-based differentiation of microbial function through sediment-hosted aquifers and enrichment of novel symbionts in the deep terrestrial subsurface.</title>
        <authorList>
            <person name="Probst A.J."/>
            <person name="Ladd B."/>
            <person name="Jarett J.K."/>
            <person name="Geller-Mcgrath D.E."/>
            <person name="Sieber C.M.K."/>
            <person name="Emerson J.B."/>
            <person name="Anantharaman K."/>
            <person name="Thomas B.C."/>
            <person name="Malmstrom R."/>
            <person name="Stieglmeier M."/>
            <person name="Klingl A."/>
            <person name="Woyke T."/>
            <person name="Ryan C.M."/>
            <person name="Banfield J.F."/>
        </authorList>
    </citation>
    <scope>NUCLEOTIDE SEQUENCE [LARGE SCALE GENOMIC DNA]</scope>
</reference>
<accession>A0A2M6WDD1</accession>
<dbReference type="PANTHER" id="PTHR12526">
    <property type="entry name" value="GLYCOSYLTRANSFERASE"/>
    <property type="match status" value="1"/>
</dbReference>